<accession>A0A0L6UPR9</accession>
<protein>
    <submittedName>
        <fullName evidence="1">Uncharacterized protein</fullName>
    </submittedName>
</protein>
<sequence length="203" mass="23192">MFGWKPFTSSGWYSRSQITCPKNQFLVDSPGLSLCVKEIFNSTKQDDGREYQVLNEDTLKIFLGNDDWTGLAIYLFFMGELCDSWLNQTTSHLNSIVSVYTSHDFLTSKKITMPLMLIDCLTFTANMTNKENLGTSDSTNKLITKNLQQNCSHLIFPAIPWLFLIMLSSQLVKLVRRICWSLKIFLTTFSNRNPSGGRGDSHY</sequence>
<gene>
    <name evidence="1" type="ORF">VP01_4378g2</name>
</gene>
<dbReference type="Proteomes" id="UP000037035">
    <property type="component" value="Unassembled WGS sequence"/>
</dbReference>
<comment type="caution">
    <text evidence="1">The sequence shown here is derived from an EMBL/GenBank/DDBJ whole genome shotgun (WGS) entry which is preliminary data.</text>
</comment>
<dbReference type="AlphaFoldDB" id="A0A0L6UPR9"/>
<dbReference type="STRING" id="27349.A0A0L6UPR9"/>
<dbReference type="EMBL" id="LAVV01009477">
    <property type="protein sequence ID" value="KNZ50519.1"/>
    <property type="molecule type" value="Genomic_DNA"/>
</dbReference>
<dbReference type="OrthoDB" id="2507437at2759"/>
<reference evidence="1 2" key="1">
    <citation type="submission" date="2015-08" db="EMBL/GenBank/DDBJ databases">
        <title>Next Generation Sequencing and Analysis of the Genome of Puccinia sorghi L Schw, the Causal Agent of Maize Common Rust.</title>
        <authorList>
            <person name="Rochi L."/>
            <person name="Burguener G."/>
            <person name="Darino M."/>
            <person name="Turjanski A."/>
            <person name="Kreff E."/>
            <person name="Dieguez M.J."/>
            <person name="Sacco F."/>
        </authorList>
    </citation>
    <scope>NUCLEOTIDE SEQUENCE [LARGE SCALE GENOMIC DNA]</scope>
    <source>
        <strain evidence="1 2">RO10H11247</strain>
    </source>
</reference>
<evidence type="ECO:0000313" key="2">
    <source>
        <dbReference type="Proteomes" id="UP000037035"/>
    </source>
</evidence>
<name>A0A0L6UPR9_9BASI</name>
<evidence type="ECO:0000313" key="1">
    <source>
        <dbReference type="EMBL" id="KNZ50519.1"/>
    </source>
</evidence>
<dbReference type="VEuPathDB" id="FungiDB:VP01_4378g2"/>
<organism evidence="1 2">
    <name type="scientific">Puccinia sorghi</name>
    <dbReference type="NCBI Taxonomy" id="27349"/>
    <lineage>
        <taxon>Eukaryota</taxon>
        <taxon>Fungi</taxon>
        <taxon>Dikarya</taxon>
        <taxon>Basidiomycota</taxon>
        <taxon>Pucciniomycotina</taxon>
        <taxon>Pucciniomycetes</taxon>
        <taxon>Pucciniales</taxon>
        <taxon>Pucciniaceae</taxon>
        <taxon>Puccinia</taxon>
    </lineage>
</organism>
<proteinExistence type="predicted"/>
<keyword evidence="2" id="KW-1185">Reference proteome</keyword>